<evidence type="ECO:0000313" key="5">
    <source>
        <dbReference type="EMBL" id="KAK3903645.1"/>
    </source>
</evidence>
<dbReference type="InterPro" id="IPR002018">
    <property type="entry name" value="CarbesteraseB"/>
</dbReference>
<comment type="caution">
    <text evidence="5">The sequence shown here is derived from an EMBL/GenBank/DDBJ whole genome shotgun (WGS) entry which is preliminary data.</text>
</comment>
<dbReference type="EMBL" id="MU855437">
    <property type="protein sequence ID" value="KAK3903645.1"/>
    <property type="molecule type" value="Genomic_DNA"/>
</dbReference>
<dbReference type="GO" id="GO:0016787">
    <property type="term" value="F:hydrolase activity"/>
    <property type="evidence" value="ECO:0007669"/>
    <property type="project" value="UniProtKB-KW"/>
</dbReference>
<keyword evidence="6" id="KW-1185">Reference proteome</keyword>
<dbReference type="SUPFAM" id="SSF53474">
    <property type="entry name" value="alpha/beta-Hydrolases"/>
    <property type="match status" value="1"/>
</dbReference>
<sequence length="579" mass="62763">MKSLALFCAGAALLHLGGAAPVVNDPWHLVRYHGLDRNGIEVFLGIRYGQDTGGSNRFRPPKRPIVAQGGPITYMATSPGPSCPQPLGPWVPPITLGNITEVSEDCLRLNVARPKNTRPDARLPVMVYIHGGSFWAGNNHDPNIQPDGLVLESVRNGLPVMHVAMNYRLGFFGFAQSEALRAEGSENAGLRDQRLAIEWVRDNIARFGGDPHKITIFGQSSGGLAVGLQIMAYGATKPVPFQQAICQSQALEPGITGNFTADAMRALVDHVGCDAAQLDSAQTLACLRSLPMQTLLDSAIATYQSDIAHNIGDIWLPSVDGDFLPSAPSHLIRHGRFANITTMIGWCDNDVTFFTDPAIQTPADTRAFISSYLPDLSPSNLATLLSLYPSASFPSTPTLSSEFFRAARVFRDVLMTCQPVWYASHLARAGNPVYLYDWNQTILEPALEQITGKAGWGPVHTSEFAYVFANLSSYNVSGYPFKPTEGDRRLAVRGSRSWSTFAATGRPGREEGEMFRGFKEAFVDGGVEEEGFRVFVAGGPHEGLSAVSGREASPAVGAQRLAERCALVNSPEVIEQLRY</sequence>
<dbReference type="AlphaFoldDB" id="A0AAN6MNJ3"/>
<organism evidence="5 6">
    <name type="scientific">Staphylotrichum tortipilum</name>
    <dbReference type="NCBI Taxonomy" id="2831512"/>
    <lineage>
        <taxon>Eukaryota</taxon>
        <taxon>Fungi</taxon>
        <taxon>Dikarya</taxon>
        <taxon>Ascomycota</taxon>
        <taxon>Pezizomycotina</taxon>
        <taxon>Sordariomycetes</taxon>
        <taxon>Sordariomycetidae</taxon>
        <taxon>Sordariales</taxon>
        <taxon>Chaetomiaceae</taxon>
        <taxon>Staphylotrichum</taxon>
    </lineage>
</organism>
<dbReference type="EC" id="3.1.1.-" evidence="3"/>
<dbReference type="Gene3D" id="3.40.50.1820">
    <property type="entry name" value="alpha/beta hydrolase"/>
    <property type="match status" value="1"/>
</dbReference>
<feature type="chain" id="PRO_5042663464" description="Carboxylic ester hydrolase" evidence="3">
    <location>
        <begin position="20"/>
        <end position="579"/>
    </location>
</feature>
<reference evidence="5" key="2">
    <citation type="submission" date="2023-05" db="EMBL/GenBank/DDBJ databases">
        <authorList>
            <consortium name="Lawrence Berkeley National Laboratory"/>
            <person name="Steindorff A."/>
            <person name="Hensen N."/>
            <person name="Bonometti L."/>
            <person name="Westerberg I."/>
            <person name="Brannstrom I.O."/>
            <person name="Guillou S."/>
            <person name="Cros-Aarteil S."/>
            <person name="Calhoun S."/>
            <person name="Haridas S."/>
            <person name="Kuo A."/>
            <person name="Mondo S."/>
            <person name="Pangilinan J."/>
            <person name="Riley R."/>
            <person name="Labutti K."/>
            <person name="Andreopoulos B."/>
            <person name="Lipzen A."/>
            <person name="Chen C."/>
            <person name="Yanf M."/>
            <person name="Daum C."/>
            <person name="Ng V."/>
            <person name="Clum A."/>
            <person name="Ohm R."/>
            <person name="Martin F."/>
            <person name="Silar P."/>
            <person name="Natvig D."/>
            <person name="Lalanne C."/>
            <person name="Gautier V."/>
            <person name="Ament-Velasquez S.L."/>
            <person name="Kruys A."/>
            <person name="Hutchinson M.I."/>
            <person name="Powell A.J."/>
            <person name="Barry K."/>
            <person name="Miller A.N."/>
            <person name="Grigoriev I.V."/>
            <person name="Debuchy R."/>
            <person name="Gladieux P."/>
            <person name="Thoren M.H."/>
            <person name="Johannesson H."/>
        </authorList>
    </citation>
    <scope>NUCLEOTIDE SEQUENCE</scope>
    <source>
        <strain evidence="5">CBS 103.79</strain>
    </source>
</reference>
<dbReference type="InterPro" id="IPR050309">
    <property type="entry name" value="Type-B_Carboxylest/Lipase"/>
</dbReference>
<accession>A0AAN6MNJ3</accession>
<evidence type="ECO:0000256" key="1">
    <source>
        <dbReference type="ARBA" id="ARBA00005964"/>
    </source>
</evidence>
<dbReference type="InterPro" id="IPR019826">
    <property type="entry name" value="Carboxylesterase_B_AS"/>
</dbReference>
<name>A0AAN6MNJ3_9PEZI</name>
<evidence type="ECO:0000259" key="4">
    <source>
        <dbReference type="Pfam" id="PF00135"/>
    </source>
</evidence>
<evidence type="ECO:0000256" key="3">
    <source>
        <dbReference type="RuleBase" id="RU361235"/>
    </source>
</evidence>
<dbReference type="Proteomes" id="UP001303889">
    <property type="component" value="Unassembled WGS sequence"/>
</dbReference>
<keyword evidence="2 3" id="KW-0378">Hydrolase</keyword>
<keyword evidence="3" id="KW-0732">Signal</keyword>
<dbReference type="Pfam" id="PF00135">
    <property type="entry name" value="COesterase"/>
    <property type="match status" value="1"/>
</dbReference>
<dbReference type="PROSITE" id="PS00122">
    <property type="entry name" value="CARBOXYLESTERASE_B_1"/>
    <property type="match status" value="1"/>
</dbReference>
<reference evidence="5" key="1">
    <citation type="journal article" date="2023" name="Mol. Phylogenet. Evol.">
        <title>Genome-scale phylogeny and comparative genomics of the fungal order Sordariales.</title>
        <authorList>
            <person name="Hensen N."/>
            <person name="Bonometti L."/>
            <person name="Westerberg I."/>
            <person name="Brannstrom I.O."/>
            <person name="Guillou S."/>
            <person name="Cros-Aarteil S."/>
            <person name="Calhoun S."/>
            <person name="Haridas S."/>
            <person name="Kuo A."/>
            <person name="Mondo S."/>
            <person name="Pangilinan J."/>
            <person name="Riley R."/>
            <person name="LaButti K."/>
            <person name="Andreopoulos B."/>
            <person name="Lipzen A."/>
            <person name="Chen C."/>
            <person name="Yan M."/>
            <person name="Daum C."/>
            <person name="Ng V."/>
            <person name="Clum A."/>
            <person name="Steindorff A."/>
            <person name="Ohm R.A."/>
            <person name="Martin F."/>
            <person name="Silar P."/>
            <person name="Natvig D.O."/>
            <person name="Lalanne C."/>
            <person name="Gautier V."/>
            <person name="Ament-Velasquez S.L."/>
            <person name="Kruys A."/>
            <person name="Hutchinson M.I."/>
            <person name="Powell A.J."/>
            <person name="Barry K."/>
            <person name="Miller A.N."/>
            <person name="Grigoriev I.V."/>
            <person name="Debuchy R."/>
            <person name="Gladieux P."/>
            <person name="Hiltunen Thoren M."/>
            <person name="Johannesson H."/>
        </authorList>
    </citation>
    <scope>NUCLEOTIDE SEQUENCE</scope>
    <source>
        <strain evidence="5">CBS 103.79</strain>
    </source>
</reference>
<dbReference type="PANTHER" id="PTHR11559">
    <property type="entry name" value="CARBOXYLESTERASE"/>
    <property type="match status" value="1"/>
</dbReference>
<evidence type="ECO:0000313" key="6">
    <source>
        <dbReference type="Proteomes" id="UP001303889"/>
    </source>
</evidence>
<gene>
    <name evidence="5" type="ORF">C8A05DRAFT_32627</name>
</gene>
<evidence type="ECO:0000256" key="2">
    <source>
        <dbReference type="ARBA" id="ARBA00022801"/>
    </source>
</evidence>
<feature type="domain" description="Carboxylesterase type B" evidence="4">
    <location>
        <begin position="38"/>
        <end position="511"/>
    </location>
</feature>
<feature type="signal peptide" evidence="3">
    <location>
        <begin position="1"/>
        <end position="19"/>
    </location>
</feature>
<dbReference type="InterPro" id="IPR029058">
    <property type="entry name" value="AB_hydrolase_fold"/>
</dbReference>
<comment type="similarity">
    <text evidence="1 3">Belongs to the type-B carboxylesterase/lipase family.</text>
</comment>
<protein>
    <recommendedName>
        <fullName evidence="3">Carboxylic ester hydrolase</fullName>
        <ecNumber evidence="3">3.1.1.-</ecNumber>
    </recommendedName>
</protein>
<proteinExistence type="inferred from homology"/>